<dbReference type="InterPro" id="IPR001182">
    <property type="entry name" value="FtsW/RodA"/>
</dbReference>
<dbReference type="Pfam" id="PF01098">
    <property type="entry name" value="FTSW_RODA_SPOVE"/>
    <property type="match status" value="1"/>
</dbReference>
<evidence type="ECO:0000313" key="7">
    <source>
        <dbReference type="EMBL" id="CAA9216677.1"/>
    </source>
</evidence>
<feature type="transmembrane region" description="Helical" evidence="6">
    <location>
        <begin position="127"/>
        <end position="146"/>
    </location>
</feature>
<proteinExistence type="predicted"/>
<gene>
    <name evidence="7" type="ORF">AVDCRST_MAG76-412</name>
</gene>
<feature type="transmembrane region" description="Helical" evidence="6">
    <location>
        <begin position="166"/>
        <end position="183"/>
    </location>
</feature>
<feature type="transmembrane region" description="Helical" evidence="6">
    <location>
        <begin position="249"/>
        <end position="269"/>
    </location>
</feature>
<evidence type="ECO:0000256" key="4">
    <source>
        <dbReference type="ARBA" id="ARBA00022989"/>
    </source>
</evidence>
<protein>
    <submittedName>
        <fullName evidence="7">FtsW-like cell division membrane protein CA_C0505</fullName>
    </submittedName>
</protein>
<sequence length="433" mass="46075">MTAAVQPPRRRTELGLVLLVGLVTAGSLTLASLGKVGEPPAGLVGFAGVMVALLVAAHLAVRWLAPNADPIILPVALLLNGLGYTMITRLNGELAALQAIWTAVGVAAFIGTLLLVRRARDLERYRYSFLVLGLVLLLLPLLPGLGRNINGARIWIRLGPIGFQPGELAKIVLAIFFASYLVERRELLGDRIRFGPLRLPRPRLRVLLPLLAAWGVSIVVMVAERDLGSSLLFFGLFVGLLWLATGQPVYLLGGAALFGLAASFAYQMFDHVQTRVEVWLDPWPTAQGKGYQIVQSMFAFGSGGLTGSGLALGSPQRIPAAATDFIFAAVGEELGLLGTTAVLVAFLLLIGSGLRIALRSDHPFEKLLAASLTLVLGLQTFIIVGGITRVVPLTGITLPFVSYGGSSLVANYVLIALLLRVSDQQERARSRGG</sequence>
<dbReference type="GO" id="GO:0015648">
    <property type="term" value="F:lipid-linked peptidoglycan transporter activity"/>
    <property type="evidence" value="ECO:0007669"/>
    <property type="project" value="TreeGrafter"/>
</dbReference>
<dbReference type="PANTHER" id="PTHR30474">
    <property type="entry name" value="CELL CYCLE PROTEIN"/>
    <property type="match status" value="1"/>
</dbReference>
<feature type="transmembrane region" description="Helical" evidence="6">
    <location>
        <begin position="71"/>
        <end position="88"/>
    </location>
</feature>
<dbReference type="GO" id="GO:0051301">
    <property type="term" value="P:cell division"/>
    <property type="evidence" value="ECO:0007669"/>
    <property type="project" value="UniProtKB-KW"/>
</dbReference>
<evidence type="ECO:0000256" key="3">
    <source>
        <dbReference type="ARBA" id="ARBA00022960"/>
    </source>
</evidence>
<accession>A0A6J4H8E6</accession>
<keyword evidence="3" id="KW-0133">Cell shape</keyword>
<keyword evidence="4 6" id="KW-1133">Transmembrane helix</keyword>
<keyword evidence="7" id="KW-0132">Cell division</keyword>
<organism evidence="7">
    <name type="scientific">uncultured Acidimicrobiales bacterium</name>
    <dbReference type="NCBI Taxonomy" id="310071"/>
    <lineage>
        <taxon>Bacteria</taxon>
        <taxon>Bacillati</taxon>
        <taxon>Actinomycetota</taxon>
        <taxon>Acidimicrobiia</taxon>
        <taxon>Acidimicrobiales</taxon>
        <taxon>environmental samples</taxon>
    </lineage>
</organism>
<evidence type="ECO:0000256" key="5">
    <source>
        <dbReference type="ARBA" id="ARBA00023136"/>
    </source>
</evidence>
<dbReference type="PANTHER" id="PTHR30474:SF3">
    <property type="entry name" value="PEPTIDOGLYCAN GLYCOSYLTRANSFERASE RODA"/>
    <property type="match status" value="1"/>
</dbReference>
<name>A0A6J4H8E6_9ACTN</name>
<evidence type="ECO:0000256" key="6">
    <source>
        <dbReference type="SAM" id="Phobius"/>
    </source>
</evidence>
<keyword evidence="7" id="KW-0131">Cell cycle</keyword>
<dbReference type="GO" id="GO:0008360">
    <property type="term" value="P:regulation of cell shape"/>
    <property type="evidence" value="ECO:0007669"/>
    <property type="project" value="UniProtKB-KW"/>
</dbReference>
<dbReference type="AlphaFoldDB" id="A0A6J4H8E6"/>
<feature type="transmembrane region" description="Helical" evidence="6">
    <location>
        <begin position="41"/>
        <end position="64"/>
    </location>
</feature>
<keyword evidence="5 6" id="KW-0472">Membrane</keyword>
<keyword evidence="2 6" id="KW-0812">Transmembrane</keyword>
<dbReference type="GO" id="GO:0005886">
    <property type="term" value="C:plasma membrane"/>
    <property type="evidence" value="ECO:0007669"/>
    <property type="project" value="TreeGrafter"/>
</dbReference>
<dbReference type="EMBL" id="CADCSZ010000030">
    <property type="protein sequence ID" value="CAA9216677.1"/>
    <property type="molecule type" value="Genomic_DNA"/>
</dbReference>
<evidence type="ECO:0000256" key="2">
    <source>
        <dbReference type="ARBA" id="ARBA00022692"/>
    </source>
</evidence>
<feature type="transmembrane region" description="Helical" evidence="6">
    <location>
        <begin position="94"/>
        <end position="115"/>
    </location>
</feature>
<feature type="transmembrane region" description="Helical" evidence="6">
    <location>
        <begin position="334"/>
        <end position="358"/>
    </location>
</feature>
<reference evidence="7" key="1">
    <citation type="submission" date="2020-02" db="EMBL/GenBank/DDBJ databases">
        <authorList>
            <person name="Meier V. D."/>
        </authorList>
    </citation>
    <scope>NUCLEOTIDE SEQUENCE</scope>
    <source>
        <strain evidence="7">AVDCRST_MAG76</strain>
    </source>
</reference>
<feature type="transmembrane region" description="Helical" evidence="6">
    <location>
        <begin position="367"/>
        <end position="388"/>
    </location>
</feature>
<evidence type="ECO:0000256" key="1">
    <source>
        <dbReference type="ARBA" id="ARBA00004141"/>
    </source>
</evidence>
<dbReference type="GO" id="GO:0032153">
    <property type="term" value="C:cell division site"/>
    <property type="evidence" value="ECO:0007669"/>
    <property type="project" value="TreeGrafter"/>
</dbReference>
<feature type="transmembrane region" description="Helical" evidence="6">
    <location>
        <begin position="204"/>
        <end position="221"/>
    </location>
</feature>
<feature type="transmembrane region" description="Helical" evidence="6">
    <location>
        <begin position="400"/>
        <end position="421"/>
    </location>
</feature>
<comment type="subcellular location">
    <subcellularLocation>
        <location evidence="1">Membrane</location>
        <topology evidence="1">Multi-pass membrane protein</topology>
    </subcellularLocation>
</comment>